<organism evidence="2 3">
    <name type="scientific">Opitutus terrae (strain DSM 11246 / JCM 15787 / PB90-1)</name>
    <dbReference type="NCBI Taxonomy" id="452637"/>
    <lineage>
        <taxon>Bacteria</taxon>
        <taxon>Pseudomonadati</taxon>
        <taxon>Verrucomicrobiota</taxon>
        <taxon>Opitutia</taxon>
        <taxon>Opitutales</taxon>
        <taxon>Opitutaceae</taxon>
        <taxon>Opitutus</taxon>
    </lineage>
</organism>
<dbReference type="STRING" id="452637.Oter_1196"/>
<keyword evidence="3" id="KW-1185">Reference proteome</keyword>
<accession>B1ZPG3</accession>
<dbReference type="RefSeq" id="WP_012374020.1">
    <property type="nucleotide sequence ID" value="NC_010571.1"/>
</dbReference>
<evidence type="ECO:0000313" key="3">
    <source>
        <dbReference type="Proteomes" id="UP000007013"/>
    </source>
</evidence>
<dbReference type="Proteomes" id="UP000007013">
    <property type="component" value="Chromosome"/>
</dbReference>
<feature type="region of interest" description="Disordered" evidence="1">
    <location>
        <begin position="1"/>
        <end position="30"/>
    </location>
</feature>
<proteinExistence type="predicted"/>
<reference evidence="2 3" key="1">
    <citation type="journal article" date="2011" name="J. Bacteriol.">
        <title>Genome sequence of the verrucomicrobium Opitutus terrae PB90-1, an abundant inhabitant of rice paddy soil ecosystems.</title>
        <authorList>
            <person name="van Passel M.W."/>
            <person name="Kant R."/>
            <person name="Palva A."/>
            <person name="Copeland A."/>
            <person name="Lucas S."/>
            <person name="Lapidus A."/>
            <person name="Glavina del Rio T."/>
            <person name="Pitluck S."/>
            <person name="Goltsman E."/>
            <person name="Clum A."/>
            <person name="Sun H."/>
            <person name="Schmutz J."/>
            <person name="Larimer F.W."/>
            <person name="Land M.L."/>
            <person name="Hauser L."/>
            <person name="Kyrpides N."/>
            <person name="Mikhailova N."/>
            <person name="Richardson P.P."/>
            <person name="Janssen P.H."/>
            <person name="de Vos W.M."/>
            <person name="Smidt H."/>
        </authorList>
    </citation>
    <scope>NUCLEOTIDE SEQUENCE [LARGE SCALE GENOMIC DNA]</scope>
    <source>
        <strain evidence="3">DSM 11246 / JCM 15787 / PB90-1</strain>
    </source>
</reference>
<evidence type="ECO:0000256" key="1">
    <source>
        <dbReference type="SAM" id="MobiDB-lite"/>
    </source>
</evidence>
<protein>
    <submittedName>
        <fullName evidence="2">Uncharacterized protein</fullName>
    </submittedName>
</protein>
<dbReference type="HOGENOM" id="CLU_2024372_0_0_0"/>
<dbReference type="AlphaFoldDB" id="B1ZPG3"/>
<dbReference type="KEGG" id="ote:Oter_1196"/>
<evidence type="ECO:0000313" key="2">
    <source>
        <dbReference type="EMBL" id="ACB74482.1"/>
    </source>
</evidence>
<gene>
    <name evidence="2" type="ordered locus">Oter_1196</name>
</gene>
<dbReference type="OrthoDB" id="9924818at2"/>
<dbReference type="EMBL" id="CP001032">
    <property type="protein sequence ID" value="ACB74482.1"/>
    <property type="molecule type" value="Genomic_DNA"/>
</dbReference>
<name>B1ZPG3_OPITP</name>
<sequence>MEQPAFKKPRQHFDTSPRPVHVTFDDGKNQSRNFPWEHYIEGRWDYSTEPDTLKIELGDWVIVITGHNLRPLYLAIEERTLMRLRAQPELAERMEREAESFATEIHFHKATGKVGKRNGQTELELGQE</sequence>
<dbReference type="eggNOG" id="ENOG5031Q3J">
    <property type="taxonomic scope" value="Bacteria"/>
</dbReference>